<evidence type="ECO:0000313" key="4">
    <source>
        <dbReference type="Proteomes" id="UP000311713"/>
    </source>
</evidence>
<evidence type="ECO:0000313" key="3">
    <source>
        <dbReference type="EMBL" id="TNM30183.1"/>
    </source>
</evidence>
<dbReference type="RefSeq" id="WP_139644521.1">
    <property type="nucleotide sequence ID" value="NZ_BAAAZS010000034.1"/>
</dbReference>
<gene>
    <name evidence="3" type="ORF">FH715_12515</name>
</gene>
<accession>A0A5C4V357</accession>
<keyword evidence="2" id="KW-0472">Membrane</keyword>
<keyword evidence="4" id="KW-1185">Reference proteome</keyword>
<keyword evidence="2" id="KW-1133">Transmembrane helix</keyword>
<name>A0A5C4V357_9ACTN</name>
<feature type="region of interest" description="Disordered" evidence="1">
    <location>
        <begin position="164"/>
        <end position="205"/>
    </location>
</feature>
<protein>
    <submittedName>
        <fullName evidence="3">Uncharacterized protein</fullName>
    </submittedName>
</protein>
<reference evidence="3 4" key="1">
    <citation type="submission" date="2019-06" db="EMBL/GenBank/DDBJ databases">
        <title>Draft genome of Streptomyces sedi sp. JCM16909.</title>
        <authorList>
            <person name="Klykleung N."/>
            <person name="Tanasupawat S."/>
            <person name="Kudo T."/>
            <person name="Yuki M."/>
            <person name="Ohkuma M."/>
        </authorList>
    </citation>
    <scope>NUCLEOTIDE SEQUENCE [LARGE SCALE GENOMIC DNA]</scope>
    <source>
        <strain evidence="3 4">JCM 16909</strain>
    </source>
</reference>
<feature type="transmembrane region" description="Helical" evidence="2">
    <location>
        <begin position="385"/>
        <end position="405"/>
    </location>
</feature>
<dbReference type="AlphaFoldDB" id="A0A5C4V357"/>
<dbReference type="OrthoDB" id="4333421at2"/>
<organism evidence="3 4">
    <name type="scientific">Streptomyces sedi</name>
    <dbReference type="NCBI Taxonomy" id="555059"/>
    <lineage>
        <taxon>Bacteria</taxon>
        <taxon>Bacillati</taxon>
        <taxon>Actinomycetota</taxon>
        <taxon>Actinomycetes</taxon>
        <taxon>Kitasatosporales</taxon>
        <taxon>Streptomycetaceae</taxon>
        <taxon>Streptomyces</taxon>
    </lineage>
</organism>
<evidence type="ECO:0000256" key="2">
    <source>
        <dbReference type="SAM" id="Phobius"/>
    </source>
</evidence>
<comment type="caution">
    <text evidence="3">The sequence shown here is derived from an EMBL/GenBank/DDBJ whole genome shotgun (WGS) entry which is preliminary data.</text>
</comment>
<sequence length="420" mass="44218">MGSPAAQAAAESQASTAYAFAPDAEAVEGAASSADAPKLEAGGTYTDQLERGETLHYAVDLDEGSSAYLTTVVVPRLGSEISASDGVEVELLTTDNETCSDADRSFGTGSNAPPRPITVWAGRVVAQGADCQRAGTYVYTVTRVDGTDRAEWPIELRFAQEPRLSQLPESAPPVDSWETEQPAPPGGEAVRVPGGTGFNDAQPIGEGVWRDDLEAGTTRAYRVPLDWGQQLALTLDLGNAADVDEYSMAYGHVRAELYNPAAGRIGDPISENYYGEQLSIEALTAGVHYGNRFEDTDGVDEMAFAGWYYLLVTLSPDVADITDEPVGATLRLSVLGDAQPGPSYASDPVEAGFGVTEAMVSQAAKGQTDEEVAAERASDDKRLRGYVSVGVGLVLALCLGAWYLVGRRRALAAAGPAPWG</sequence>
<proteinExistence type="predicted"/>
<evidence type="ECO:0000256" key="1">
    <source>
        <dbReference type="SAM" id="MobiDB-lite"/>
    </source>
</evidence>
<keyword evidence="2" id="KW-0812">Transmembrane</keyword>
<dbReference type="EMBL" id="VDGT01000008">
    <property type="protein sequence ID" value="TNM30183.1"/>
    <property type="molecule type" value="Genomic_DNA"/>
</dbReference>
<dbReference type="Proteomes" id="UP000311713">
    <property type="component" value="Unassembled WGS sequence"/>
</dbReference>